<dbReference type="Proteomes" id="UP000654123">
    <property type="component" value="Unassembled WGS sequence"/>
</dbReference>
<dbReference type="AlphaFoldDB" id="A0A918B4L9"/>
<evidence type="ECO:0000313" key="2">
    <source>
        <dbReference type="Proteomes" id="UP000654123"/>
    </source>
</evidence>
<sequence>MVPETVAAVAALGGAAVVQAAGTDAWNGVRARLARWLGRGDGEREHAEARRLDAAAAVLRATADVPEVAGERRRQEEAHWRDRFLEALAGLSDDGLAEVERELRALLRHLAEDRPEGAAGTGIHVEGNVFSGIQSLHIGNSTVRHEYGSPESRP</sequence>
<reference evidence="1" key="1">
    <citation type="journal article" date="2014" name="Int. J. Syst. Evol. Microbiol.">
        <title>Complete genome sequence of Corynebacterium casei LMG S-19264T (=DSM 44701T), isolated from a smear-ripened cheese.</title>
        <authorList>
            <consortium name="US DOE Joint Genome Institute (JGI-PGF)"/>
            <person name="Walter F."/>
            <person name="Albersmeier A."/>
            <person name="Kalinowski J."/>
            <person name="Ruckert C."/>
        </authorList>
    </citation>
    <scope>NUCLEOTIDE SEQUENCE</scope>
    <source>
        <strain evidence="1">JCM 4335</strain>
    </source>
</reference>
<dbReference type="EMBL" id="BMSV01000008">
    <property type="protein sequence ID" value="GGQ18069.1"/>
    <property type="molecule type" value="Genomic_DNA"/>
</dbReference>
<comment type="caution">
    <text evidence="1">The sequence shown here is derived from an EMBL/GenBank/DDBJ whole genome shotgun (WGS) entry which is preliminary data.</text>
</comment>
<proteinExistence type="predicted"/>
<gene>
    <name evidence="1" type="ORF">GCM10010249_40800</name>
</gene>
<reference evidence="1" key="2">
    <citation type="submission" date="2020-09" db="EMBL/GenBank/DDBJ databases">
        <authorList>
            <person name="Sun Q."/>
            <person name="Ohkuma M."/>
        </authorList>
    </citation>
    <scope>NUCLEOTIDE SEQUENCE</scope>
    <source>
        <strain evidence="1">JCM 4335</strain>
    </source>
</reference>
<evidence type="ECO:0000313" key="1">
    <source>
        <dbReference type="EMBL" id="GGQ18069.1"/>
    </source>
</evidence>
<protein>
    <submittedName>
        <fullName evidence="1">Uncharacterized protein</fullName>
    </submittedName>
</protein>
<accession>A0A918B4L9</accession>
<name>A0A918B4L9_9ACTN</name>
<organism evidence="1 2">
    <name type="scientific">Streptomyces roseolilacinus</name>
    <dbReference type="NCBI Taxonomy" id="66904"/>
    <lineage>
        <taxon>Bacteria</taxon>
        <taxon>Bacillati</taxon>
        <taxon>Actinomycetota</taxon>
        <taxon>Actinomycetes</taxon>
        <taxon>Kitasatosporales</taxon>
        <taxon>Streptomycetaceae</taxon>
        <taxon>Streptomyces</taxon>
    </lineage>
</organism>
<keyword evidence="2" id="KW-1185">Reference proteome</keyword>